<dbReference type="FunFam" id="3.40.50.1970:FF:000003">
    <property type="entry name" value="Alcohol dehydrogenase, iron-containing"/>
    <property type="match status" value="1"/>
</dbReference>
<dbReference type="HOGENOM" id="CLU_007207_0_0_7"/>
<keyword evidence="7" id="KW-1185">Reference proteome</keyword>
<evidence type="ECO:0000256" key="1">
    <source>
        <dbReference type="ARBA" id="ARBA00007358"/>
    </source>
</evidence>
<dbReference type="AlphaFoldDB" id="C4XGE9"/>
<accession>C4XGE9</accession>
<dbReference type="InterPro" id="IPR039697">
    <property type="entry name" value="Alcohol_dehydrogenase_Fe"/>
</dbReference>
<evidence type="ECO:0000256" key="2">
    <source>
        <dbReference type="ARBA" id="ARBA00023002"/>
    </source>
</evidence>
<sequence length="462" mass="49898">MSHLGQNAPSSKARDKIRPQCRSFPLGLTFCRAAGYFRKRYPESARASPGAAGRHAARGRAADRRFRPASRAAAPGRAPRSLMRISKFAIPEIIFGRGSIVHLASCAKRVGARRVLFVSDSGLAKAGWVDRIQEILRDNGLEWVYFDAVNSNPRDHQIHEGADIYVRERADVIIAVGGGSPMDAAKGIGTIVGNGGSISDYEGANRIMRPLPPMIFLPTTAGSSSDISQFCIITDVARQVKMSIISRSLVPNVSIIDPLVLLTKSEELIISSAVDAFAHAVESYLSLLSSPFTEHQALKAIRLIAHNIRPALENRSIEALENLSIASTCAGMSFSNAGLGIGHSLAHSLGGMFDVLHGLVHPILLPPVMRFNLAVSVDKLANIGRILCGPRMCSNEYLAQAGIAWLEHFFADLRVPVRLRDILPDSSCLETIAKAAVNDACTLTNPRPASWESLLGVCQEAW</sequence>
<dbReference type="KEGG" id="dma:DMR_02380"/>
<organism evidence="6 7">
    <name type="scientific">Solidesulfovibrio magneticus (strain ATCC 700980 / DSM 13731 / RS-1)</name>
    <name type="common">Desulfovibrio magneticus</name>
    <dbReference type="NCBI Taxonomy" id="573370"/>
    <lineage>
        <taxon>Bacteria</taxon>
        <taxon>Pseudomonadati</taxon>
        <taxon>Thermodesulfobacteriota</taxon>
        <taxon>Desulfovibrionia</taxon>
        <taxon>Desulfovibrionales</taxon>
        <taxon>Desulfovibrionaceae</taxon>
        <taxon>Solidesulfovibrio</taxon>
    </lineage>
</organism>
<protein>
    <submittedName>
        <fullName evidence="6">Dehydrogenase</fullName>
    </submittedName>
</protein>
<evidence type="ECO:0000256" key="3">
    <source>
        <dbReference type="SAM" id="MobiDB-lite"/>
    </source>
</evidence>
<evidence type="ECO:0000313" key="7">
    <source>
        <dbReference type="Proteomes" id="UP000009071"/>
    </source>
</evidence>
<dbReference type="GO" id="GO:0004022">
    <property type="term" value="F:alcohol dehydrogenase (NAD+) activity"/>
    <property type="evidence" value="ECO:0007669"/>
    <property type="project" value="TreeGrafter"/>
</dbReference>
<evidence type="ECO:0000259" key="5">
    <source>
        <dbReference type="Pfam" id="PF25137"/>
    </source>
</evidence>
<proteinExistence type="inferred from homology"/>
<dbReference type="STRING" id="573370.DMR_02380"/>
<dbReference type="PANTHER" id="PTHR11496">
    <property type="entry name" value="ALCOHOL DEHYDROGENASE"/>
    <property type="match status" value="1"/>
</dbReference>
<dbReference type="Gene3D" id="3.40.50.1970">
    <property type="match status" value="1"/>
</dbReference>
<gene>
    <name evidence="6" type="ordered locus">DMR_02380</name>
</gene>
<comment type="similarity">
    <text evidence="1">Belongs to the iron-containing alcohol dehydrogenase family.</text>
</comment>
<dbReference type="InterPro" id="IPR056798">
    <property type="entry name" value="ADH_Fe_C"/>
</dbReference>
<dbReference type="SUPFAM" id="SSF56796">
    <property type="entry name" value="Dehydroquinate synthase-like"/>
    <property type="match status" value="1"/>
</dbReference>
<reference evidence="6 7" key="1">
    <citation type="journal article" date="2009" name="Genome Res.">
        <title>Whole genome sequence of Desulfovibrio magneticus strain RS-1 revealed common gene clusters in magnetotactic bacteria.</title>
        <authorList>
            <person name="Nakazawa H."/>
            <person name="Arakaki A."/>
            <person name="Narita-Yamada S."/>
            <person name="Yashiro I."/>
            <person name="Jinno K."/>
            <person name="Aoki N."/>
            <person name="Tsuruyama A."/>
            <person name="Okamura Y."/>
            <person name="Tanikawa S."/>
            <person name="Fujita N."/>
            <person name="Takeyama H."/>
            <person name="Matsunaga T."/>
        </authorList>
    </citation>
    <scope>NUCLEOTIDE SEQUENCE [LARGE SCALE GENOMIC DNA]</scope>
    <source>
        <strain evidence="7">ATCC 700980 / DSM 13731 / RS-1</strain>
    </source>
</reference>
<dbReference type="PANTHER" id="PTHR11496:SF102">
    <property type="entry name" value="ALCOHOL DEHYDROGENASE 4"/>
    <property type="match status" value="1"/>
</dbReference>
<dbReference type="eggNOG" id="COG1454">
    <property type="taxonomic scope" value="Bacteria"/>
</dbReference>
<dbReference type="Gene3D" id="1.20.1090.10">
    <property type="entry name" value="Dehydroquinate synthase-like - alpha domain"/>
    <property type="match status" value="1"/>
</dbReference>
<dbReference type="Pfam" id="PF25137">
    <property type="entry name" value="ADH_Fe_C"/>
    <property type="match status" value="1"/>
</dbReference>
<dbReference type="InterPro" id="IPR001670">
    <property type="entry name" value="ADH_Fe/GldA"/>
</dbReference>
<dbReference type="GO" id="GO:0046872">
    <property type="term" value="F:metal ion binding"/>
    <property type="evidence" value="ECO:0007669"/>
    <property type="project" value="InterPro"/>
</dbReference>
<keyword evidence="2" id="KW-0560">Oxidoreductase</keyword>
<feature type="domain" description="Alcohol dehydrogenase iron-type/glycerol dehydrogenase GldA" evidence="4">
    <location>
        <begin position="92"/>
        <end position="258"/>
    </location>
</feature>
<feature type="domain" description="Fe-containing alcohol dehydrogenase-like C-terminal" evidence="5">
    <location>
        <begin position="270"/>
        <end position="460"/>
    </location>
</feature>
<name>C4XGE9_SOLM1</name>
<dbReference type="Proteomes" id="UP000009071">
    <property type="component" value="Chromosome"/>
</dbReference>
<evidence type="ECO:0000259" key="4">
    <source>
        <dbReference type="Pfam" id="PF00465"/>
    </source>
</evidence>
<dbReference type="Pfam" id="PF00465">
    <property type="entry name" value="Fe-ADH"/>
    <property type="match status" value="1"/>
</dbReference>
<dbReference type="EMBL" id="AP010904">
    <property type="protein sequence ID" value="BAH73729.1"/>
    <property type="molecule type" value="Genomic_DNA"/>
</dbReference>
<feature type="region of interest" description="Disordered" evidence="3">
    <location>
        <begin position="46"/>
        <end position="77"/>
    </location>
</feature>
<evidence type="ECO:0000313" key="6">
    <source>
        <dbReference type="EMBL" id="BAH73729.1"/>
    </source>
</evidence>